<dbReference type="Proteomes" id="UP001054889">
    <property type="component" value="Unassembled WGS sequence"/>
</dbReference>
<dbReference type="EMBL" id="BQKI01000009">
    <property type="protein sequence ID" value="GJN02943.1"/>
    <property type="molecule type" value="Genomic_DNA"/>
</dbReference>
<evidence type="ECO:0000313" key="2">
    <source>
        <dbReference type="Proteomes" id="UP001054889"/>
    </source>
</evidence>
<accession>A0AAV5CXY3</accession>
<organism evidence="1 2">
    <name type="scientific">Eleusine coracana subsp. coracana</name>
    <dbReference type="NCBI Taxonomy" id="191504"/>
    <lineage>
        <taxon>Eukaryota</taxon>
        <taxon>Viridiplantae</taxon>
        <taxon>Streptophyta</taxon>
        <taxon>Embryophyta</taxon>
        <taxon>Tracheophyta</taxon>
        <taxon>Spermatophyta</taxon>
        <taxon>Magnoliopsida</taxon>
        <taxon>Liliopsida</taxon>
        <taxon>Poales</taxon>
        <taxon>Poaceae</taxon>
        <taxon>PACMAD clade</taxon>
        <taxon>Chloridoideae</taxon>
        <taxon>Cynodonteae</taxon>
        <taxon>Eleusininae</taxon>
        <taxon>Eleusine</taxon>
    </lineage>
</organism>
<reference evidence="1" key="2">
    <citation type="submission" date="2021-12" db="EMBL/GenBank/DDBJ databases">
        <title>Resequencing data analysis of finger millet.</title>
        <authorList>
            <person name="Hatakeyama M."/>
            <person name="Aluri S."/>
            <person name="Balachadran M.T."/>
            <person name="Sivarajan S.R."/>
            <person name="Poveda L."/>
            <person name="Shimizu-Inatsugi R."/>
            <person name="Schlapbach R."/>
            <person name="Sreeman S.M."/>
            <person name="Shimizu K.K."/>
        </authorList>
    </citation>
    <scope>NUCLEOTIDE SEQUENCE</scope>
</reference>
<evidence type="ECO:0000313" key="1">
    <source>
        <dbReference type="EMBL" id="GJN02943.1"/>
    </source>
</evidence>
<reference evidence="1" key="1">
    <citation type="journal article" date="2018" name="DNA Res.">
        <title>Multiple hybrid de novo genome assembly of finger millet, an orphan allotetraploid crop.</title>
        <authorList>
            <person name="Hatakeyama M."/>
            <person name="Aluri S."/>
            <person name="Balachadran M.T."/>
            <person name="Sivarajan S.R."/>
            <person name="Patrignani A."/>
            <person name="Gruter S."/>
            <person name="Poveda L."/>
            <person name="Shimizu-Inatsugi R."/>
            <person name="Baeten J."/>
            <person name="Francoijs K.J."/>
            <person name="Nataraja K.N."/>
            <person name="Reddy Y.A.N."/>
            <person name="Phadnis S."/>
            <person name="Ravikumar R.L."/>
            <person name="Schlapbach R."/>
            <person name="Sreeman S.M."/>
            <person name="Shimizu K.K."/>
        </authorList>
    </citation>
    <scope>NUCLEOTIDE SEQUENCE</scope>
</reference>
<name>A0AAV5CXY3_ELECO</name>
<keyword evidence="2" id="KW-1185">Reference proteome</keyword>
<proteinExistence type="predicted"/>
<sequence>MTAEDGGLGLASLDHHELSLWARETGADGGAGWVQRRTIDLNALLPIDNPKRLPCLSGVAEGADVIFVSTEDGVFTIELKSLQAKKVSETGEVELIYPFVTFYTETLLEKVQ</sequence>
<dbReference type="PANTHER" id="PTHR33186">
    <property type="entry name" value="OS10G0136150 PROTEIN-RELATED"/>
    <property type="match status" value="1"/>
</dbReference>
<dbReference type="AlphaFoldDB" id="A0AAV5CXY3"/>
<dbReference type="PANTHER" id="PTHR33186:SF15">
    <property type="entry name" value="OS06G0249850 PROTEIN"/>
    <property type="match status" value="1"/>
</dbReference>
<protein>
    <submittedName>
        <fullName evidence="1">Uncharacterized protein</fullName>
    </submittedName>
</protein>
<comment type="caution">
    <text evidence="1">The sequence shown here is derived from an EMBL/GenBank/DDBJ whole genome shotgun (WGS) entry which is preliminary data.</text>
</comment>
<gene>
    <name evidence="1" type="primary">ga20338</name>
    <name evidence="1" type="ORF">PR202_ga20338</name>
</gene>